<comment type="caution">
    <text evidence="1">The sequence shown here is derived from an EMBL/GenBank/DDBJ whole genome shotgun (WGS) entry which is preliminary data.</text>
</comment>
<protein>
    <submittedName>
        <fullName evidence="1">Uncharacterized protein</fullName>
    </submittedName>
</protein>
<proteinExistence type="predicted"/>
<name>X1SS48_9ZZZZ</name>
<dbReference type="AlphaFoldDB" id="X1SS48"/>
<gene>
    <name evidence="1" type="ORF">S12H4_13865</name>
</gene>
<organism evidence="1">
    <name type="scientific">marine sediment metagenome</name>
    <dbReference type="NCBI Taxonomy" id="412755"/>
    <lineage>
        <taxon>unclassified sequences</taxon>
        <taxon>metagenomes</taxon>
        <taxon>ecological metagenomes</taxon>
    </lineage>
</organism>
<reference evidence="1" key="1">
    <citation type="journal article" date="2014" name="Front. Microbiol.">
        <title>High frequency of phylogenetically diverse reductive dehalogenase-homologous genes in deep subseafloor sedimentary metagenomes.</title>
        <authorList>
            <person name="Kawai M."/>
            <person name="Futagami T."/>
            <person name="Toyoda A."/>
            <person name="Takaki Y."/>
            <person name="Nishi S."/>
            <person name="Hori S."/>
            <person name="Arai W."/>
            <person name="Tsubouchi T."/>
            <person name="Morono Y."/>
            <person name="Uchiyama I."/>
            <person name="Ito T."/>
            <person name="Fujiyama A."/>
            <person name="Inagaki F."/>
            <person name="Takami H."/>
        </authorList>
    </citation>
    <scope>NUCLEOTIDE SEQUENCE</scope>
    <source>
        <strain evidence="1">Expedition CK06-06</strain>
    </source>
</reference>
<dbReference type="EMBL" id="BARW01006599">
    <property type="protein sequence ID" value="GAI78175.1"/>
    <property type="molecule type" value="Genomic_DNA"/>
</dbReference>
<sequence>MSEELQIYEVTNRDTGERHLAISYNAQDACKQAGWLIGDCFTVEQKPTRKPTPDGETGLLYKVPCRVCPFRYGECKKPADKECPVRPNAPELKEWLKQITEARLCHYSGQELSEKDYHSNHKWIPLEQAIEELGDHH</sequence>
<accession>X1SS48</accession>
<evidence type="ECO:0000313" key="1">
    <source>
        <dbReference type="EMBL" id="GAI78175.1"/>
    </source>
</evidence>